<organism evidence="1 2">
    <name type="scientific">Caenorhabditis japonica</name>
    <dbReference type="NCBI Taxonomy" id="281687"/>
    <lineage>
        <taxon>Eukaryota</taxon>
        <taxon>Metazoa</taxon>
        <taxon>Ecdysozoa</taxon>
        <taxon>Nematoda</taxon>
        <taxon>Chromadorea</taxon>
        <taxon>Rhabditida</taxon>
        <taxon>Rhabditina</taxon>
        <taxon>Rhabditomorpha</taxon>
        <taxon>Rhabditoidea</taxon>
        <taxon>Rhabditidae</taxon>
        <taxon>Peloderinae</taxon>
        <taxon>Caenorhabditis</taxon>
    </lineage>
</organism>
<dbReference type="EnsemblMetazoa" id="CJA16981.1">
    <property type="protein sequence ID" value="CJA16981.1"/>
    <property type="gene ID" value="WBGene00136184"/>
</dbReference>
<name>A0A8R1DZ84_CAEJA</name>
<sequence>MPAATEDAFTRFEKLIDKLNSPSSISKEVRIFYWQFASMLKPMYNVKHYRVFPNLYDTANTLTNISSFVVYIDKYKQLTSETNFPQLVKSVESFLPPVSIIEQLLRPVIEQLYGIHKLMSSSVKASEKQALIGFPRGAKDMEILSKIFDDGLVSSSLGCHFFCNHHFRLGVVDFVDQVSQDNGMNLDL</sequence>
<reference evidence="2" key="1">
    <citation type="submission" date="2010-08" db="EMBL/GenBank/DDBJ databases">
        <authorList>
            <consortium name="Caenorhabditis japonica Sequencing Consortium"/>
            <person name="Wilson R.K."/>
        </authorList>
    </citation>
    <scope>NUCLEOTIDE SEQUENCE [LARGE SCALE GENOMIC DNA]</scope>
    <source>
        <strain evidence="2">DF5081</strain>
    </source>
</reference>
<keyword evidence="2" id="KW-1185">Reference proteome</keyword>
<evidence type="ECO:0000313" key="1">
    <source>
        <dbReference type="EnsemblMetazoa" id="CJA16981.1"/>
    </source>
</evidence>
<evidence type="ECO:0000313" key="2">
    <source>
        <dbReference type="Proteomes" id="UP000005237"/>
    </source>
</evidence>
<protein>
    <submittedName>
        <fullName evidence="1">Uncharacterized protein</fullName>
    </submittedName>
</protein>
<accession>A0A8R1DZ84</accession>
<reference evidence="1" key="2">
    <citation type="submission" date="2022-06" db="UniProtKB">
        <authorList>
            <consortium name="EnsemblMetazoa"/>
        </authorList>
    </citation>
    <scope>IDENTIFICATION</scope>
    <source>
        <strain evidence="1">DF5081</strain>
    </source>
</reference>
<dbReference type="AlphaFoldDB" id="A0A8R1DZ84"/>
<proteinExistence type="predicted"/>
<dbReference type="Proteomes" id="UP000005237">
    <property type="component" value="Unassembled WGS sequence"/>
</dbReference>